<protein>
    <recommendedName>
        <fullName evidence="3">DUF4374 domain-containing protein</fullName>
    </recommendedName>
</protein>
<evidence type="ECO:0008006" key="3">
    <source>
        <dbReference type="Google" id="ProtNLM"/>
    </source>
</evidence>
<gene>
    <name evidence="1" type="ORF">OL497_13910</name>
</gene>
<dbReference type="EMBL" id="JAPDNS010000001">
    <property type="protein sequence ID" value="MCW3485000.1"/>
    <property type="molecule type" value="Genomic_DNA"/>
</dbReference>
<evidence type="ECO:0000313" key="2">
    <source>
        <dbReference type="Proteomes" id="UP001207742"/>
    </source>
</evidence>
<reference evidence="1 2" key="1">
    <citation type="submission" date="2022-10" db="EMBL/GenBank/DDBJ databases">
        <title>Chitinophaga nivalis PC15 sp. nov., isolated from Pyeongchang county, South Korea.</title>
        <authorList>
            <person name="Trinh H.N."/>
        </authorList>
    </citation>
    <scope>NUCLEOTIDE SEQUENCE [LARGE SCALE GENOMIC DNA]</scope>
    <source>
        <strain evidence="1 2">PC14</strain>
    </source>
</reference>
<accession>A0ABT3IM14</accession>
<evidence type="ECO:0000313" key="1">
    <source>
        <dbReference type="EMBL" id="MCW3485000.1"/>
    </source>
</evidence>
<dbReference type="RefSeq" id="WP_264730949.1">
    <property type="nucleotide sequence ID" value="NZ_JAPDNR010000001.1"/>
</dbReference>
<name>A0ABT3IM14_9BACT</name>
<sequence>MNRYIIGLTGRSGWLLLLLIPSLLLTISCQQQHEGATPGFGVIVYDSLQDADRFIPVTDFGEKTAVLPATDMPGAGTVIATAGPYYFMMSQATGILSRYKATTTGLEKDAELVMKDIYFEPYDSWIVQAGADTLLLGCIQGDTLACTLIDLQAMKVLQHSILAHPKAPAGVNFAAWSAHLAGNTLFVFNTFQKGFMREHVFPPDGAMQTLVYSYPQLELQRVITDRRTTWPGGYQIWAPNSVSLQDTVYVLGQPGGRTAVHPTTMPAILRLKTGAASFDTTYTFRPVNGRSEELYTLYDIGDGKAITKVVPTHRITGFDDYLMAPTGYYEVLDLRNATRTRLKLDPVFPDFRKNVLAAGEVVYLPVYLGNNTSRIWCYYPSTGKLVPGIIVPGRVLLMNRFSAE</sequence>
<keyword evidence="2" id="KW-1185">Reference proteome</keyword>
<dbReference type="PROSITE" id="PS51257">
    <property type="entry name" value="PROKAR_LIPOPROTEIN"/>
    <property type="match status" value="1"/>
</dbReference>
<organism evidence="1 2">
    <name type="scientific">Chitinophaga nivalis</name>
    <dbReference type="NCBI Taxonomy" id="2991709"/>
    <lineage>
        <taxon>Bacteria</taxon>
        <taxon>Pseudomonadati</taxon>
        <taxon>Bacteroidota</taxon>
        <taxon>Chitinophagia</taxon>
        <taxon>Chitinophagales</taxon>
        <taxon>Chitinophagaceae</taxon>
        <taxon>Chitinophaga</taxon>
    </lineage>
</organism>
<proteinExistence type="predicted"/>
<dbReference type="Proteomes" id="UP001207742">
    <property type="component" value="Unassembled WGS sequence"/>
</dbReference>
<comment type="caution">
    <text evidence="1">The sequence shown here is derived from an EMBL/GenBank/DDBJ whole genome shotgun (WGS) entry which is preliminary data.</text>
</comment>